<dbReference type="EMBL" id="VWPC01000017">
    <property type="protein sequence ID" value="KAA5840738.1"/>
    <property type="molecule type" value="Genomic_DNA"/>
</dbReference>
<keyword evidence="2" id="KW-0472">Membrane</keyword>
<dbReference type="Proteomes" id="UP000323924">
    <property type="component" value="Unassembled WGS sequence"/>
</dbReference>
<protein>
    <submittedName>
        <fullName evidence="3">DUF2165 domain-containing protein</fullName>
    </submittedName>
</protein>
<dbReference type="Pfam" id="PF09933">
    <property type="entry name" value="DUF2165"/>
    <property type="match status" value="1"/>
</dbReference>
<accession>A0AB34C3R6</accession>
<name>A0AB34C3R6_9PSED</name>
<organism evidence="3 4">
    <name type="scientific">Pseudomonas chlororaphis</name>
    <dbReference type="NCBI Taxonomy" id="587753"/>
    <lineage>
        <taxon>Bacteria</taxon>
        <taxon>Pseudomonadati</taxon>
        <taxon>Pseudomonadota</taxon>
        <taxon>Gammaproteobacteria</taxon>
        <taxon>Pseudomonadales</taxon>
        <taxon>Pseudomonadaceae</taxon>
        <taxon>Pseudomonas</taxon>
    </lineage>
</organism>
<feature type="region of interest" description="Disordered" evidence="1">
    <location>
        <begin position="170"/>
        <end position="189"/>
    </location>
</feature>
<keyword evidence="2" id="KW-1133">Transmembrane helix</keyword>
<evidence type="ECO:0000313" key="3">
    <source>
        <dbReference type="EMBL" id="KAA5840738.1"/>
    </source>
</evidence>
<feature type="transmembrane region" description="Helical" evidence="2">
    <location>
        <begin position="72"/>
        <end position="92"/>
    </location>
</feature>
<feature type="transmembrane region" description="Helical" evidence="2">
    <location>
        <begin position="142"/>
        <end position="161"/>
    </location>
</feature>
<feature type="transmembrane region" description="Helical" evidence="2">
    <location>
        <begin position="113"/>
        <end position="136"/>
    </location>
</feature>
<sequence>MMSFHPFSFSRLAVVASLALWLSIAVLNNLTDPETNRFHIGNTFSMVLLEEEELLGAALRWRAWPVQWAETALYAVAGIQIVVSMLLWYAAFAYAKAWRLGSRIALDVARNRAVVALTCFLLLWFGFICGGLWFGYWLKQGAIQSVHMTLILIGLVALLFVQGEPQSWPAVQPAAPATPGSQPLERSLP</sequence>
<reference evidence="3 4" key="1">
    <citation type="submission" date="2019-09" db="EMBL/GenBank/DDBJ databases">
        <authorList>
            <person name="Vacheron J."/>
            <person name="Dubost A."/>
            <person name="Prigent-Combaret C."/>
            <person name="Muller D."/>
        </authorList>
    </citation>
    <scope>NUCLEOTIDE SEQUENCE [LARGE SCALE GENOMIC DNA]</scope>
    <source>
        <strain evidence="3 4">JV497</strain>
    </source>
</reference>
<gene>
    <name evidence="3" type="ORF">F2A38_17675</name>
</gene>
<dbReference type="AlphaFoldDB" id="A0AB34C3R6"/>
<evidence type="ECO:0000256" key="2">
    <source>
        <dbReference type="SAM" id="Phobius"/>
    </source>
</evidence>
<comment type="caution">
    <text evidence="3">The sequence shown here is derived from an EMBL/GenBank/DDBJ whole genome shotgun (WGS) entry which is preliminary data.</text>
</comment>
<evidence type="ECO:0000313" key="4">
    <source>
        <dbReference type="Proteomes" id="UP000323924"/>
    </source>
</evidence>
<keyword evidence="2" id="KW-0812">Transmembrane</keyword>
<proteinExistence type="predicted"/>
<evidence type="ECO:0000256" key="1">
    <source>
        <dbReference type="SAM" id="MobiDB-lite"/>
    </source>
</evidence>
<dbReference type="InterPro" id="IPR018681">
    <property type="entry name" value="DUF2165_transmembrane"/>
</dbReference>